<keyword evidence="3" id="KW-0012">Acyltransferase</keyword>
<keyword evidence="5" id="KW-1185">Reference proteome</keyword>
<evidence type="ECO:0000313" key="4">
    <source>
        <dbReference type="EMBL" id="KAK6772918.1"/>
    </source>
</evidence>
<comment type="similarity">
    <text evidence="1">Belongs to the plant acyltransferase family.</text>
</comment>
<proteinExistence type="inferred from homology"/>
<dbReference type="EMBL" id="JBANQN010000012">
    <property type="protein sequence ID" value="KAK6772918.1"/>
    <property type="molecule type" value="Genomic_DNA"/>
</dbReference>
<name>A0AAN8Y0V4_SOLBU</name>
<evidence type="ECO:0000313" key="5">
    <source>
        <dbReference type="Proteomes" id="UP001371456"/>
    </source>
</evidence>
<gene>
    <name evidence="4" type="ORF">RDI58_028156</name>
</gene>
<organism evidence="4 5">
    <name type="scientific">Solanum bulbocastanum</name>
    <name type="common">Wild potato</name>
    <dbReference type="NCBI Taxonomy" id="147425"/>
    <lineage>
        <taxon>Eukaryota</taxon>
        <taxon>Viridiplantae</taxon>
        <taxon>Streptophyta</taxon>
        <taxon>Embryophyta</taxon>
        <taxon>Tracheophyta</taxon>
        <taxon>Spermatophyta</taxon>
        <taxon>Magnoliopsida</taxon>
        <taxon>eudicotyledons</taxon>
        <taxon>Gunneridae</taxon>
        <taxon>Pentapetalae</taxon>
        <taxon>asterids</taxon>
        <taxon>lamiids</taxon>
        <taxon>Solanales</taxon>
        <taxon>Solanaceae</taxon>
        <taxon>Solanoideae</taxon>
        <taxon>Solaneae</taxon>
        <taxon>Solanum</taxon>
    </lineage>
</organism>
<dbReference type="PANTHER" id="PTHR31623:SF61">
    <property type="entry name" value="ACETYL-COA-BENZYLALCOHOL ACETYLTRANSFERASE-LIKE"/>
    <property type="match status" value="1"/>
</dbReference>
<sequence>MAFQKENVEVEIISTKFIKPSLPTLNHLQNYKLCFFDQVIDEKHLPLVLFYPPTNNINFSAHEEQLEQSLSRF</sequence>
<comment type="caution">
    <text evidence="4">The sequence shown here is derived from an EMBL/GenBank/DDBJ whole genome shotgun (WGS) entry which is preliminary data.</text>
</comment>
<accession>A0AAN8Y0V4</accession>
<dbReference type="Proteomes" id="UP001371456">
    <property type="component" value="Unassembled WGS sequence"/>
</dbReference>
<evidence type="ECO:0000256" key="3">
    <source>
        <dbReference type="ARBA" id="ARBA00023315"/>
    </source>
</evidence>
<dbReference type="AlphaFoldDB" id="A0AAN8Y0V4"/>
<dbReference type="InterPro" id="IPR023213">
    <property type="entry name" value="CAT-like_dom_sf"/>
</dbReference>
<reference evidence="4 5" key="1">
    <citation type="submission" date="2024-02" db="EMBL/GenBank/DDBJ databases">
        <title>de novo genome assembly of Solanum bulbocastanum strain 11H21.</title>
        <authorList>
            <person name="Hosaka A.J."/>
        </authorList>
    </citation>
    <scope>NUCLEOTIDE SEQUENCE [LARGE SCALE GENOMIC DNA]</scope>
    <source>
        <tissue evidence="4">Young leaves</tissue>
    </source>
</reference>
<evidence type="ECO:0000256" key="2">
    <source>
        <dbReference type="ARBA" id="ARBA00022679"/>
    </source>
</evidence>
<keyword evidence="2" id="KW-0808">Transferase</keyword>
<evidence type="ECO:0000256" key="1">
    <source>
        <dbReference type="ARBA" id="ARBA00009861"/>
    </source>
</evidence>
<dbReference type="PANTHER" id="PTHR31623">
    <property type="entry name" value="F21J9.9"/>
    <property type="match status" value="1"/>
</dbReference>
<protein>
    <submittedName>
        <fullName evidence="4">Uncharacterized protein</fullName>
    </submittedName>
</protein>
<dbReference type="GO" id="GO:0016746">
    <property type="term" value="F:acyltransferase activity"/>
    <property type="evidence" value="ECO:0007669"/>
    <property type="project" value="UniProtKB-KW"/>
</dbReference>
<dbReference type="Pfam" id="PF02458">
    <property type="entry name" value="Transferase"/>
    <property type="match status" value="1"/>
</dbReference>
<dbReference type="Gene3D" id="3.30.559.10">
    <property type="entry name" value="Chloramphenicol acetyltransferase-like domain"/>
    <property type="match status" value="1"/>
</dbReference>